<evidence type="ECO:0000313" key="10">
    <source>
        <dbReference type="RefSeq" id="XP_018015758.1"/>
    </source>
</evidence>
<keyword evidence="3" id="KW-0547">Nucleotide-binding</keyword>
<dbReference type="GO" id="GO:0005737">
    <property type="term" value="C:cytoplasm"/>
    <property type="evidence" value="ECO:0007669"/>
    <property type="project" value="TreeGrafter"/>
</dbReference>
<evidence type="ECO:0000256" key="4">
    <source>
        <dbReference type="ARBA" id="ARBA00022777"/>
    </source>
</evidence>
<dbReference type="GeneID" id="108672573"/>
<organism evidence="9 10">
    <name type="scientific">Hyalella azteca</name>
    <name type="common">Amphipod</name>
    <dbReference type="NCBI Taxonomy" id="294128"/>
    <lineage>
        <taxon>Eukaryota</taxon>
        <taxon>Metazoa</taxon>
        <taxon>Ecdysozoa</taxon>
        <taxon>Arthropoda</taxon>
        <taxon>Crustacea</taxon>
        <taxon>Multicrustacea</taxon>
        <taxon>Malacostraca</taxon>
        <taxon>Eumalacostraca</taxon>
        <taxon>Peracarida</taxon>
        <taxon>Amphipoda</taxon>
        <taxon>Senticaudata</taxon>
        <taxon>Talitrida</taxon>
        <taxon>Talitroidea</taxon>
        <taxon>Hyalellidae</taxon>
        <taxon>Hyalella</taxon>
    </lineage>
</organism>
<comment type="catalytic activity">
    <reaction evidence="6">
        <text>1D-myo-inositol 1,4,5-trisphosphate + 2 ATP = 1D-myo-inositol 1,3,4,5,6-pentakisphosphate + 2 ADP + 2 H(+)</text>
        <dbReference type="Rhea" id="RHEA:32359"/>
        <dbReference type="ChEBI" id="CHEBI:15378"/>
        <dbReference type="ChEBI" id="CHEBI:30616"/>
        <dbReference type="ChEBI" id="CHEBI:57733"/>
        <dbReference type="ChEBI" id="CHEBI:203600"/>
        <dbReference type="ChEBI" id="CHEBI:456216"/>
        <dbReference type="EC" id="2.7.1.151"/>
    </reaction>
</comment>
<evidence type="ECO:0000256" key="1">
    <source>
        <dbReference type="ARBA" id="ARBA00007374"/>
    </source>
</evidence>
<dbReference type="EC" id="2.7.-.-" evidence="8"/>
<keyword evidence="5" id="KW-0067">ATP-binding</keyword>
<evidence type="ECO:0000256" key="6">
    <source>
        <dbReference type="ARBA" id="ARBA00036164"/>
    </source>
</evidence>
<dbReference type="OMA" id="YYGTWAS"/>
<dbReference type="PANTHER" id="PTHR12400:SF51">
    <property type="entry name" value="INOSITOL POLYPHOSPHATE MULTIKINASE"/>
    <property type="match status" value="1"/>
</dbReference>
<evidence type="ECO:0000313" key="9">
    <source>
        <dbReference type="Proteomes" id="UP000694843"/>
    </source>
</evidence>
<evidence type="ECO:0000256" key="7">
    <source>
        <dbReference type="ARBA" id="ARBA00036525"/>
    </source>
</evidence>
<dbReference type="InterPro" id="IPR038286">
    <property type="entry name" value="IPK_sf"/>
</dbReference>
<dbReference type="GO" id="GO:0051765">
    <property type="term" value="F:inositol tetrakisphosphate kinase activity"/>
    <property type="evidence" value="ECO:0007669"/>
    <property type="project" value="TreeGrafter"/>
</dbReference>
<proteinExistence type="inferred from homology"/>
<dbReference type="Pfam" id="PF03770">
    <property type="entry name" value="IPK"/>
    <property type="match status" value="1"/>
</dbReference>
<name>A0A8B7NQ02_HYAAZ</name>
<dbReference type="Gene3D" id="3.30.470.160">
    <property type="entry name" value="Inositol polyphosphate kinase"/>
    <property type="match status" value="1"/>
</dbReference>
<dbReference type="GO" id="GO:0032958">
    <property type="term" value="P:inositol phosphate biosynthetic process"/>
    <property type="evidence" value="ECO:0007669"/>
    <property type="project" value="InterPro"/>
</dbReference>
<keyword evidence="2 8" id="KW-0808">Transferase</keyword>
<dbReference type="InterPro" id="IPR005522">
    <property type="entry name" value="IPK"/>
</dbReference>
<dbReference type="AlphaFoldDB" id="A0A8B7NQ02"/>
<protein>
    <recommendedName>
        <fullName evidence="8">Kinase</fullName>
        <ecNumber evidence="8">2.7.-.-</ecNumber>
    </recommendedName>
</protein>
<gene>
    <name evidence="10" type="primary">LOC108672573</name>
</gene>
<dbReference type="RefSeq" id="XP_018015758.1">
    <property type="nucleotide sequence ID" value="XM_018160269.2"/>
</dbReference>
<reference evidence="10" key="1">
    <citation type="submission" date="2025-08" db="UniProtKB">
        <authorList>
            <consortium name="RefSeq"/>
        </authorList>
    </citation>
    <scope>IDENTIFICATION</scope>
    <source>
        <tissue evidence="10">Whole organism</tissue>
    </source>
</reference>
<dbReference type="KEGG" id="hazt:108672573"/>
<evidence type="ECO:0000256" key="8">
    <source>
        <dbReference type="RuleBase" id="RU363090"/>
    </source>
</evidence>
<dbReference type="SUPFAM" id="SSF56104">
    <property type="entry name" value="SAICAR synthase-like"/>
    <property type="match status" value="1"/>
</dbReference>
<accession>A0A8B7NQ02</accession>
<sequence>MNGLPIFEHQVAGRHSSSTSNLLRGQYGRVLKPYKVKRLSQDPSTHANKETNNIENKNFSRQGVVCEDEHQFYELCRQQGQEWAALRELMPAYFGETLVHTDGVPTRYVELEDLTCSCAVPCVADLKMGTSVDYPGKYARKLCPEKVKYPSLKEIGWCIAGLRKSSPGGELLHKFGPETGRELSTEQVHRELEEFFWGDKGSEKRRVLITRIISALEEILRWFNTQRKFWFRSSSILVIYNAEYFCDPYSERIVEEPALKLDEQNSERPPVKSCTGNVGEMEIFPERIKTINDSSSSQDIVEVSGQRTVIKDQNSEINSPSQKDLSSICQRSDKDAGFASLQRKECDDDQLILRVKMIDFAHVLDAAGEPDHGYILGLNNLIEFMKKLY</sequence>
<dbReference type="GO" id="GO:0005524">
    <property type="term" value="F:ATP binding"/>
    <property type="evidence" value="ECO:0007669"/>
    <property type="project" value="UniProtKB-KW"/>
</dbReference>
<comment type="catalytic activity">
    <reaction evidence="7">
        <text>1D-myo-inositol 1,3,4,6-tetrakisphosphate + ATP = 1D-myo-inositol 1,3,4,5,6-pentakisphosphate + ADP + H(+)</text>
        <dbReference type="Rhea" id="RHEA:12717"/>
        <dbReference type="ChEBI" id="CHEBI:15378"/>
        <dbReference type="ChEBI" id="CHEBI:30616"/>
        <dbReference type="ChEBI" id="CHEBI:57660"/>
        <dbReference type="ChEBI" id="CHEBI:57733"/>
        <dbReference type="ChEBI" id="CHEBI:456216"/>
        <dbReference type="EC" id="2.7.1.140"/>
    </reaction>
</comment>
<evidence type="ECO:0000256" key="3">
    <source>
        <dbReference type="ARBA" id="ARBA00022741"/>
    </source>
</evidence>
<evidence type="ECO:0000256" key="5">
    <source>
        <dbReference type="ARBA" id="ARBA00022840"/>
    </source>
</evidence>
<comment type="similarity">
    <text evidence="1 8">Belongs to the inositol phosphokinase (IPK) family.</text>
</comment>
<dbReference type="Proteomes" id="UP000694843">
    <property type="component" value="Unplaced"/>
</dbReference>
<dbReference type="PANTHER" id="PTHR12400">
    <property type="entry name" value="INOSITOL POLYPHOSPHATE KINASE"/>
    <property type="match status" value="1"/>
</dbReference>
<keyword evidence="9" id="KW-1185">Reference proteome</keyword>
<dbReference type="OrthoDB" id="5958943at2759"/>
<dbReference type="CTD" id="33236"/>
<evidence type="ECO:0000256" key="2">
    <source>
        <dbReference type="ARBA" id="ARBA00022679"/>
    </source>
</evidence>
<dbReference type="GO" id="GO:0008440">
    <property type="term" value="F:inositol-1,4,5-trisphosphate 3-kinase activity"/>
    <property type="evidence" value="ECO:0007669"/>
    <property type="project" value="TreeGrafter"/>
</dbReference>
<dbReference type="GO" id="GO:0005634">
    <property type="term" value="C:nucleus"/>
    <property type="evidence" value="ECO:0007669"/>
    <property type="project" value="TreeGrafter"/>
</dbReference>
<keyword evidence="4 8" id="KW-0418">Kinase</keyword>